<sequence length="167" mass="18926">MQFFMAILAVLALSNAEQEKDGEAPSGVEEVQPSEYPVNSNVRRGRNFYYAVSRNTPAVVPLYSPFVYNYYQRPQYPIVGYPMNFYYEPTDYSPHGAYATPNIPSEAIRLADTEKVPEDVEQMLENNPRERFLFLQTTLITSGSTTSTIKNLCKFNIFSSGTICFNG</sequence>
<feature type="signal peptide" evidence="2">
    <location>
        <begin position="1"/>
        <end position="16"/>
    </location>
</feature>
<proteinExistence type="predicted"/>
<dbReference type="Proteomes" id="UP001187531">
    <property type="component" value="Unassembled WGS sequence"/>
</dbReference>
<keyword evidence="4" id="KW-1185">Reference proteome</keyword>
<feature type="chain" id="PRO_5041745062" evidence="2">
    <location>
        <begin position="17"/>
        <end position="167"/>
    </location>
</feature>
<evidence type="ECO:0000313" key="4">
    <source>
        <dbReference type="Proteomes" id="UP001187531"/>
    </source>
</evidence>
<accession>A0AA88I975</accession>
<evidence type="ECO:0000256" key="1">
    <source>
        <dbReference type="SAM" id="MobiDB-lite"/>
    </source>
</evidence>
<dbReference type="AlphaFoldDB" id="A0AA88I975"/>
<name>A0AA88I975_ARTSF</name>
<reference evidence="3" key="1">
    <citation type="submission" date="2023-07" db="EMBL/GenBank/DDBJ databases">
        <title>Chromosome-level genome assembly of Artemia franciscana.</title>
        <authorList>
            <person name="Jo E."/>
        </authorList>
    </citation>
    <scope>NUCLEOTIDE SEQUENCE</scope>
    <source>
        <tissue evidence="3">Whole body</tissue>
    </source>
</reference>
<organism evidence="3 4">
    <name type="scientific">Artemia franciscana</name>
    <name type="common">Brine shrimp</name>
    <name type="synonym">Artemia sanfranciscana</name>
    <dbReference type="NCBI Taxonomy" id="6661"/>
    <lineage>
        <taxon>Eukaryota</taxon>
        <taxon>Metazoa</taxon>
        <taxon>Ecdysozoa</taxon>
        <taxon>Arthropoda</taxon>
        <taxon>Crustacea</taxon>
        <taxon>Branchiopoda</taxon>
        <taxon>Anostraca</taxon>
        <taxon>Artemiidae</taxon>
        <taxon>Artemia</taxon>
    </lineage>
</organism>
<gene>
    <name evidence="3" type="ORF">QYM36_006410</name>
</gene>
<comment type="caution">
    <text evidence="3">The sequence shown here is derived from an EMBL/GenBank/DDBJ whole genome shotgun (WGS) entry which is preliminary data.</text>
</comment>
<keyword evidence="2" id="KW-0732">Signal</keyword>
<evidence type="ECO:0000256" key="2">
    <source>
        <dbReference type="SAM" id="SignalP"/>
    </source>
</evidence>
<feature type="region of interest" description="Disordered" evidence="1">
    <location>
        <begin position="19"/>
        <end position="38"/>
    </location>
</feature>
<protein>
    <submittedName>
        <fullName evidence="3">Uncharacterized protein</fullName>
    </submittedName>
</protein>
<evidence type="ECO:0000313" key="3">
    <source>
        <dbReference type="EMBL" id="KAK2717622.1"/>
    </source>
</evidence>
<dbReference type="EMBL" id="JAVRJZ010000010">
    <property type="protein sequence ID" value="KAK2717622.1"/>
    <property type="molecule type" value="Genomic_DNA"/>
</dbReference>